<dbReference type="InterPro" id="IPR046357">
    <property type="entry name" value="PPIase_dom_sf"/>
</dbReference>
<feature type="domain" description="PPIase FKBP-type" evidence="14">
    <location>
        <begin position="165"/>
        <end position="247"/>
    </location>
</feature>
<keyword evidence="7 11" id="KW-0143">Chaperone</keyword>
<dbReference type="EC" id="5.2.1.8" evidence="3 11"/>
<dbReference type="InterPro" id="IPR027304">
    <property type="entry name" value="Trigger_fact/SurA_dom_sf"/>
</dbReference>
<dbReference type="InterPro" id="IPR008880">
    <property type="entry name" value="Trigger_fac_C"/>
</dbReference>
<dbReference type="PANTHER" id="PTHR30560">
    <property type="entry name" value="TRIGGER FACTOR CHAPERONE AND PEPTIDYL-PROLYL CIS/TRANS ISOMERASE"/>
    <property type="match status" value="1"/>
</dbReference>
<dbReference type="InterPro" id="IPR036611">
    <property type="entry name" value="Trigger_fac_ribosome-bd_sf"/>
</dbReference>
<dbReference type="Pfam" id="PF05698">
    <property type="entry name" value="Trigger_C"/>
    <property type="match status" value="1"/>
</dbReference>
<evidence type="ECO:0000313" key="15">
    <source>
        <dbReference type="EMBL" id="SPT70567.1"/>
    </source>
</evidence>
<evidence type="ECO:0000256" key="3">
    <source>
        <dbReference type="ARBA" id="ARBA00013194"/>
    </source>
</evidence>
<dbReference type="GO" id="GO:0043335">
    <property type="term" value="P:protein unfolding"/>
    <property type="evidence" value="ECO:0007669"/>
    <property type="project" value="TreeGrafter"/>
</dbReference>
<dbReference type="PIRSF" id="PIRSF003095">
    <property type="entry name" value="Trigger_factor"/>
    <property type="match status" value="1"/>
</dbReference>
<evidence type="ECO:0000256" key="13">
    <source>
        <dbReference type="RuleBase" id="RU003914"/>
    </source>
</evidence>
<dbReference type="Pfam" id="PF05697">
    <property type="entry name" value="Trigger_N"/>
    <property type="match status" value="1"/>
</dbReference>
<keyword evidence="8 11" id="KW-0413">Isomerase</keyword>
<dbReference type="InterPro" id="IPR037041">
    <property type="entry name" value="Trigger_fac_C_sf"/>
</dbReference>
<evidence type="ECO:0000256" key="1">
    <source>
        <dbReference type="ARBA" id="ARBA00000971"/>
    </source>
</evidence>
<dbReference type="InterPro" id="IPR001179">
    <property type="entry name" value="PPIase_FKBP_dom"/>
</dbReference>
<dbReference type="PANTHER" id="PTHR30560:SF3">
    <property type="entry name" value="TRIGGER FACTOR-LIKE PROTEIN TIG, CHLOROPLASTIC"/>
    <property type="match status" value="1"/>
</dbReference>
<dbReference type="NCBIfam" id="TIGR00115">
    <property type="entry name" value="tig"/>
    <property type="match status" value="1"/>
</dbReference>
<dbReference type="GO" id="GO:0044183">
    <property type="term" value="F:protein folding chaperone"/>
    <property type="evidence" value="ECO:0007669"/>
    <property type="project" value="TreeGrafter"/>
</dbReference>
<keyword evidence="9 11" id="KW-0131">Cell cycle</keyword>
<protein>
    <recommendedName>
        <fullName evidence="4 11">Trigger factor</fullName>
        <shortName evidence="11">TF</shortName>
        <ecNumber evidence="3 11">5.2.1.8</ecNumber>
    </recommendedName>
    <alternativeName>
        <fullName evidence="10 11">PPIase</fullName>
    </alternativeName>
</protein>
<dbReference type="InterPro" id="IPR005215">
    <property type="entry name" value="Trig_fac"/>
</dbReference>
<dbReference type="GO" id="GO:0003755">
    <property type="term" value="F:peptidyl-prolyl cis-trans isomerase activity"/>
    <property type="evidence" value="ECO:0007669"/>
    <property type="project" value="UniProtKB-UniRule"/>
</dbReference>
<comment type="subcellular location">
    <subcellularLocation>
        <location evidence="11">Cytoplasm</location>
    </subcellularLocation>
    <text evidence="11">About half TF is bound to the ribosome near the polypeptide exit tunnel while the other half is free in the cytoplasm.</text>
</comment>
<evidence type="ECO:0000256" key="11">
    <source>
        <dbReference type="HAMAP-Rule" id="MF_00303"/>
    </source>
</evidence>
<keyword evidence="6 11" id="KW-0697">Rotamase</keyword>
<dbReference type="FunFam" id="3.10.50.40:FF:000001">
    <property type="entry name" value="Trigger factor"/>
    <property type="match status" value="1"/>
</dbReference>
<evidence type="ECO:0000256" key="9">
    <source>
        <dbReference type="ARBA" id="ARBA00023306"/>
    </source>
</evidence>
<evidence type="ECO:0000256" key="7">
    <source>
        <dbReference type="ARBA" id="ARBA00023186"/>
    </source>
</evidence>
<dbReference type="SUPFAM" id="SSF102735">
    <property type="entry name" value="Trigger factor ribosome-binding domain"/>
    <property type="match status" value="1"/>
</dbReference>
<dbReference type="GO" id="GO:0043022">
    <property type="term" value="F:ribosome binding"/>
    <property type="evidence" value="ECO:0007669"/>
    <property type="project" value="TreeGrafter"/>
</dbReference>
<dbReference type="EMBL" id="UAPV01000001">
    <property type="protein sequence ID" value="SPT70567.1"/>
    <property type="molecule type" value="Genomic_DNA"/>
</dbReference>
<evidence type="ECO:0000256" key="8">
    <source>
        <dbReference type="ARBA" id="ARBA00023235"/>
    </source>
</evidence>
<sequence>MQVSVENNGNVKRTVTITVPVDTVSAAYKKSFVNIAKKAKIDGFRKGHIPNNVLTQYFGGDIVEGAVKAIVDQTLFEALKQSGVEFVGYPSIRFDNEKAFNKDEDFVFFAEVEVLPVVEFKPFNELDLTVYNSQVNDSDVDAMIDNLRQQQATWKNVDGGEVTKDSLANINFLGRSEGVEFAGGKAENFELNIAQAQMIPGFTEQIIGHKSGDEFTINVKFPEDYHAEELKGKDAEFDIKINSVSEKVLPEVDADFIKLYGIDDGDIEKFRAELKKNMERECIRALTVNNRSQLYKAMFEAYKDSVEVPEAFVEERTEFLKNRTASEFKRMGITKLPEFKNDMFTEEAKRAAVIQTLVMSYMSQNNITEPADETVEKELDLIVGAYENPEDVKADIKKNKQRMQQIKDTALDHEIVAKIIEAASPKRNDITFLELINLRPEF</sequence>
<comment type="catalytic activity">
    <reaction evidence="1 11 12">
        <text>[protein]-peptidylproline (omega=180) = [protein]-peptidylproline (omega=0)</text>
        <dbReference type="Rhea" id="RHEA:16237"/>
        <dbReference type="Rhea" id="RHEA-COMP:10747"/>
        <dbReference type="Rhea" id="RHEA-COMP:10748"/>
        <dbReference type="ChEBI" id="CHEBI:83833"/>
        <dbReference type="ChEBI" id="CHEBI:83834"/>
        <dbReference type="EC" id="5.2.1.8"/>
    </reaction>
</comment>
<dbReference type="AlphaFoldDB" id="A0A2X0WJH9"/>
<dbReference type="Proteomes" id="UP000250086">
    <property type="component" value="Unassembled WGS sequence"/>
</dbReference>
<accession>A0A2X0WJH9</accession>
<evidence type="ECO:0000259" key="14">
    <source>
        <dbReference type="PROSITE" id="PS50059"/>
    </source>
</evidence>
<dbReference type="Pfam" id="PF00254">
    <property type="entry name" value="FKBP_C"/>
    <property type="match status" value="1"/>
</dbReference>
<proteinExistence type="inferred from homology"/>
<dbReference type="Gene3D" id="1.10.3120.10">
    <property type="entry name" value="Trigger factor, C-terminal domain"/>
    <property type="match status" value="1"/>
</dbReference>
<comment type="domain">
    <text evidence="11">Consists of 3 domains; the N-terminus binds the ribosome, the middle domain has PPIase activity, while the C-terminus has intrinsic chaperone activity on its own.</text>
</comment>
<evidence type="ECO:0000256" key="6">
    <source>
        <dbReference type="ARBA" id="ARBA00023110"/>
    </source>
</evidence>
<dbReference type="InterPro" id="IPR008881">
    <property type="entry name" value="Trigger_fac_ribosome-bd_bac"/>
</dbReference>
<evidence type="ECO:0000256" key="12">
    <source>
        <dbReference type="PROSITE-ProRule" id="PRU00277"/>
    </source>
</evidence>
<dbReference type="SUPFAM" id="SSF54534">
    <property type="entry name" value="FKBP-like"/>
    <property type="match status" value="1"/>
</dbReference>
<organism evidence="15 16">
    <name type="scientific">Anaerobiospirillum thomasii</name>
    <dbReference type="NCBI Taxonomy" id="179995"/>
    <lineage>
        <taxon>Bacteria</taxon>
        <taxon>Pseudomonadati</taxon>
        <taxon>Pseudomonadota</taxon>
        <taxon>Gammaproteobacteria</taxon>
        <taxon>Aeromonadales</taxon>
        <taxon>Succinivibrionaceae</taxon>
        <taxon>Anaerobiospirillum</taxon>
    </lineage>
</organism>
<gene>
    <name evidence="11 15" type="primary">tig</name>
    <name evidence="15" type="ORF">NCTC13093_01983</name>
</gene>
<evidence type="ECO:0000256" key="4">
    <source>
        <dbReference type="ARBA" id="ARBA00016902"/>
    </source>
</evidence>
<dbReference type="PROSITE" id="PS50059">
    <property type="entry name" value="FKBP_PPIASE"/>
    <property type="match status" value="1"/>
</dbReference>
<dbReference type="RefSeq" id="WP_113744626.1">
    <property type="nucleotide sequence ID" value="NZ_UAPV01000001.1"/>
</dbReference>
<dbReference type="HAMAP" id="MF_00303">
    <property type="entry name" value="Trigger_factor_Tig"/>
    <property type="match status" value="1"/>
</dbReference>
<dbReference type="GO" id="GO:0051301">
    <property type="term" value="P:cell division"/>
    <property type="evidence" value="ECO:0007669"/>
    <property type="project" value="UniProtKB-KW"/>
</dbReference>
<dbReference type="SUPFAM" id="SSF109998">
    <property type="entry name" value="Triger factor/SurA peptide-binding domain-like"/>
    <property type="match status" value="1"/>
</dbReference>
<dbReference type="Gene3D" id="3.30.70.1050">
    <property type="entry name" value="Trigger factor ribosome-binding domain"/>
    <property type="match status" value="1"/>
</dbReference>
<dbReference type="Gene3D" id="3.10.50.40">
    <property type="match status" value="1"/>
</dbReference>
<evidence type="ECO:0000256" key="10">
    <source>
        <dbReference type="ARBA" id="ARBA00029986"/>
    </source>
</evidence>
<comment type="function">
    <text evidence="11">Involved in protein export. Acts as a chaperone by maintaining the newly synthesized protein in an open conformation. Functions as a peptidyl-prolyl cis-trans isomerase.</text>
</comment>
<reference evidence="15 16" key="1">
    <citation type="submission" date="2018-06" db="EMBL/GenBank/DDBJ databases">
        <authorList>
            <consortium name="Pathogen Informatics"/>
            <person name="Doyle S."/>
        </authorList>
    </citation>
    <scope>NUCLEOTIDE SEQUENCE [LARGE SCALE GENOMIC DNA]</scope>
    <source>
        <strain evidence="15 16">NCTC13093</strain>
    </source>
</reference>
<keyword evidence="5 11" id="KW-0132">Cell division</keyword>
<dbReference type="GO" id="GO:0015031">
    <property type="term" value="P:protein transport"/>
    <property type="evidence" value="ECO:0007669"/>
    <property type="project" value="UniProtKB-UniRule"/>
</dbReference>
<comment type="similarity">
    <text evidence="2 11 13">Belongs to the FKBP-type PPIase family. Tig subfamily.</text>
</comment>
<keyword evidence="16" id="KW-1185">Reference proteome</keyword>
<keyword evidence="11" id="KW-0963">Cytoplasm</keyword>
<evidence type="ECO:0000313" key="16">
    <source>
        <dbReference type="Proteomes" id="UP000250086"/>
    </source>
</evidence>
<evidence type="ECO:0000256" key="5">
    <source>
        <dbReference type="ARBA" id="ARBA00022618"/>
    </source>
</evidence>
<evidence type="ECO:0000256" key="2">
    <source>
        <dbReference type="ARBA" id="ARBA00005464"/>
    </source>
</evidence>
<dbReference type="GO" id="GO:0051083">
    <property type="term" value="P:'de novo' cotranslational protein folding"/>
    <property type="evidence" value="ECO:0007669"/>
    <property type="project" value="TreeGrafter"/>
</dbReference>
<dbReference type="GO" id="GO:0005737">
    <property type="term" value="C:cytoplasm"/>
    <property type="evidence" value="ECO:0007669"/>
    <property type="project" value="UniProtKB-SubCell"/>
</dbReference>
<name>A0A2X0WJH9_9GAMM</name>